<keyword evidence="3" id="KW-1185">Reference proteome</keyword>
<evidence type="ECO:0000313" key="4">
    <source>
        <dbReference type="Proteomes" id="UP001162541"/>
    </source>
</evidence>
<evidence type="ECO:0000313" key="1">
    <source>
        <dbReference type="EMBL" id="BBN11446.1"/>
    </source>
</evidence>
<sequence>MRYRSLGRREGVGIVNIMSKTEEQVWALPKARSIVKSQFLGPGVRTGHGHEVMRAQYSAGLLSDARHDNNCLPIDGTKYMNLFALALLSSLELLFDARVIA</sequence>
<evidence type="ECO:0000313" key="3">
    <source>
        <dbReference type="Proteomes" id="UP000077202"/>
    </source>
</evidence>
<dbReference type="EMBL" id="AP019870">
    <property type="protein sequence ID" value="BBN11446.1"/>
    <property type="molecule type" value="Genomic_DNA"/>
</dbReference>
<protein>
    <submittedName>
        <fullName evidence="2">Uncharacterized protein</fullName>
    </submittedName>
</protein>
<organism evidence="2 3">
    <name type="scientific">Marchantia polymorpha subsp. ruderalis</name>
    <dbReference type="NCBI Taxonomy" id="1480154"/>
    <lineage>
        <taxon>Eukaryota</taxon>
        <taxon>Viridiplantae</taxon>
        <taxon>Streptophyta</taxon>
        <taxon>Embryophyta</taxon>
        <taxon>Marchantiophyta</taxon>
        <taxon>Marchantiopsida</taxon>
        <taxon>Marchantiidae</taxon>
        <taxon>Marchantiales</taxon>
        <taxon>Marchantiaceae</taxon>
        <taxon>Marchantia</taxon>
    </lineage>
</organism>
<dbReference type="Proteomes" id="UP000077202">
    <property type="component" value="Unassembled WGS sequence"/>
</dbReference>
<dbReference type="Proteomes" id="UP001162541">
    <property type="component" value="Chromosome 5"/>
</dbReference>
<proteinExistence type="predicted"/>
<gene>
    <name evidence="2" type="ORF">AXG93_3256s1750</name>
    <name evidence="1" type="ORF">Mp_5g11960</name>
</gene>
<reference evidence="2 3" key="1">
    <citation type="submission" date="2016-03" db="EMBL/GenBank/DDBJ databases">
        <title>Mechanisms controlling the formation of the plant cell surface in tip-growing cells are functionally conserved among land plants.</title>
        <authorList>
            <person name="Honkanen S."/>
            <person name="Jones V.A."/>
            <person name="Morieri G."/>
            <person name="Champion C."/>
            <person name="Hetherington A.J."/>
            <person name="Kelly S."/>
            <person name="Saint-Marcoux D."/>
            <person name="Proust H."/>
            <person name="Prescott H."/>
            <person name="Dolan L."/>
        </authorList>
    </citation>
    <scope>NUCLEOTIDE SEQUENCE [LARGE SCALE GENOMIC DNA]</scope>
    <source>
        <strain evidence="3">cv. Tak-1 and cv. Tak-2</strain>
        <tissue evidence="2">Whole gametophyte</tissue>
    </source>
</reference>
<dbReference type="EMBL" id="LVLJ01003561">
    <property type="protein sequence ID" value="OAE20928.1"/>
    <property type="molecule type" value="Genomic_DNA"/>
</dbReference>
<reference evidence="1" key="2">
    <citation type="journal article" date="2019" name="Curr. Biol.">
        <title>Chromatin organization in early land plants reveals an ancestral association between H3K27me3, transposons, and constitutive heterochromatin.</title>
        <authorList>
            <person name="Montgomery S.A."/>
            <person name="Tanizawa Y."/>
            <person name="Galik B."/>
            <person name="Wang N."/>
            <person name="Ito T."/>
            <person name="Mochizuki T."/>
            <person name="Akimcheva S."/>
            <person name="Bowman J."/>
            <person name="Cognat V."/>
            <person name="Drouard L."/>
            <person name="Ekker H."/>
            <person name="Houng S."/>
            <person name="Kohchi T."/>
            <person name="Lin S."/>
            <person name="Liu L.D."/>
            <person name="Nakamura Y."/>
            <person name="Valeeva L.R."/>
            <person name="Shakirov E.V."/>
            <person name="Shippen D.E."/>
            <person name="Wei W."/>
            <person name="Yagura M."/>
            <person name="Yamaoka S."/>
            <person name="Yamato K.T."/>
            <person name="Liu C."/>
            <person name="Berger F."/>
        </authorList>
    </citation>
    <scope>NUCLEOTIDE SEQUENCE [LARGE SCALE GENOMIC DNA]</scope>
    <source>
        <strain evidence="1">Tak-1</strain>
    </source>
</reference>
<reference evidence="4" key="3">
    <citation type="journal article" date="2020" name="Curr. Biol.">
        <title>Chromatin organization in early land plants reveals an ancestral association between H3K27me3, transposons, and constitutive heterochromatin.</title>
        <authorList>
            <person name="Montgomery S.A."/>
            <person name="Tanizawa Y."/>
            <person name="Galik B."/>
            <person name="Wang N."/>
            <person name="Ito T."/>
            <person name="Mochizuki T."/>
            <person name="Akimcheva S."/>
            <person name="Bowman J.L."/>
            <person name="Cognat V."/>
            <person name="Marechal-Drouard L."/>
            <person name="Ekker H."/>
            <person name="Hong S.F."/>
            <person name="Kohchi T."/>
            <person name="Lin S.S."/>
            <person name="Liu L.D."/>
            <person name="Nakamura Y."/>
            <person name="Valeeva L.R."/>
            <person name="Shakirov E.V."/>
            <person name="Shippen D.E."/>
            <person name="Wei W.L."/>
            <person name="Yagura M."/>
            <person name="Yamaoka S."/>
            <person name="Yamato K.T."/>
            <person name="Liu C."/>
            <person name="Berger F."/>
        </authorList>
    </citation>
    <scope>NUCLEOTIDE SEQUENCE [LARGE SCALE GENOMIC DNA]</scope>
    <source>
        <strain evidence="4">Tak-1</strain>
    </source>
</reference>
<dbReference type="AlphaFoldDB" id="A0A176VJ00"/>
<name>A0A176VJ00_MARPO</name>
<evidence type="ECO:0000313" key="2">
    <source>
        <dbReference type="EMBL" id="OAE20928.1"/>
    </source>
</evidence>
<accession>A0A176VJ00</accession>